<evidence type="ECO:0000313" key="26">
    <source>
        <dbReference type="EMBL" id="MFC4835497.1"/>
    </source>
</evidence>
<comment type="caution">
    <text evidence="26">The sequence shown here is derived from an EMBL/GenBank/DDBJ whole genome shotgun (WGS) entry which is preliminary data.</text>
</comment>
<evidence type="ECO:0000256" key="6">
    <source>
        <dbReference type="ARBA" id="ARBA00012487"/>
    </source>
</evidence>
<dbReference type="EC" id="2.7.7.41" evidence="6"/>
<feature type="transmembrane region" description="Helical" evidence="25">
    <location>
        <begin position="141"/>
        <end position="158"/>
    </location>
</feature>
<keyword evidence="17" id="KW-1208">Phospholipid metabolism</keyword>
<feature type="transmembrane region" description="Helical" evidence="25">
    <location>
        <begin position="237"/>
        <end position="255"/>
    </location>
</feature>
<evidence type="ECO:0000256" key="4">
    <source>
        <dbReference type="ARBA" id="ARBA00005189"/>
    </source>
</evidence>
<sequence>MPSSASRPRRPAPTESPASPADATPTDGVEPEDAGRPETGRPEAGQSEGGQSADAPKRSSRAGRNLPVAIGVGLAMGAVALTALLTVRQTWIGILAVTAVIGTWELFGALHRGAGIRLSRVPVLIGGQAMIWLAWPFGTEGILGALLVTVLGCFLWRMRLGAGGYVRDVGASMLVLCWIPLCMAFATMLVVPTDGAARVLTFLIVVICSDTGGYAAGALLGKHPMAPKISPKKSWEGLVGSIVLGSAGACLSVAFLLDDRWWYGLIIGPLLVATAVTGDLVESLIKRDLGIKDMGSVLPGHGGLMERLDSLVTSAPMAWLLLLVLVPVHG</sequence>
<keyword evidence="12 26" id="KW-0548">Nucleotidyltransferase</keyword>
<gene>
    <name evidence="26" type="ORF">ACFPEL_24010</name>
</gene>
<evidence type="ECO:0000256" key="2">
    <source>
        <dbReference type="ARBA" id="ARBA00004651"/>
    </source>
</evidence>
<feature type="transmembrane region" description="Helical" evidence="25">
    <location>
        <begin position="66"/>
        <end position="85"/>
    </location>
</feature>
<keyword evidence="10 26" id="KW-0808">Transferase</keyword>
<evidence type="ECO:0000256" key="24">
    <source>
        <dbReference type="SAM" id="MobiDB-lite"/>
    </source>
</evidence>
<feature type="transmembrane region" description="Helical" evidence="25">
    <location>
        <begin position="197"/>
        <end position="216"/>
    </location>
</feature>
<evidence type="ECO:0000256" key="8">
    <source>
        <dbReference type="ARBA" id="ARBA00022475"/>
    </source>
</evidence>
<dbReference type="GO" id="GO:0004605">
    <property type="term" value="F:phosphatidate cytidylyltransferase activity"/>
    <property type="evidence" value="ECO:0007669"/>
    <property type="project" value="UniProtKB-EC"/>
</dbReference>
<evidence type="ECO:0000256" key="5">
    <source>
        <dbReference type="ARBA" id="ARBA00010185"/>
    </source>
</evidence>
<evidence type="ECO:0000256" key="15">
    <source>
        <dbReference type="ARBA" id="ARBA00023136"/>
    </source>
</evidence>
<evidence type="ECO:0000256" key="3">
    <source>
        <dbReference type="ARBA" id="ARBA00005119"/>
    </source>
</evidence>
<keyword evidence="16" id="KW-0594">Phospholipid biosynthesis</keyword>
<feature type="region of interest" description="Disordered" evidence="24">
    <location>
        <begin position="1"/>
        <end position="61"/>
    </location>
</feature>
<keyword evidence="27" id="KW-1185">Reference proteome</keyword>
<evidence type="ECO:0000256" key="17">
    <source>
        <dbReference type="ARBA" id="ARBA00023264"/>
    </source>
</evidence>
<dbReference type="EMBL" id="JBHSIM010000050">
    <property type="protein sequence ID" value="MFC4835497.1"/>
    <property type="molecule type" value="Genomic_DNA"/>
</dbReference>
<evidence type="ECO:0000313" key="27">
    <source>
        <dbReference type="Proteomes" id="UP001595909"/>
    </source>
</evidence>
<dbReference type="RefSeq" id="WP_378015020.1">
    <property type="nucleotide sequence ID" value="NZ_BAABHN010000050.1"/>
</dbReference>
<feature type="transmembrane region" description="Helical" evidence="25">
    <location>
        <begin position="311"/>
        <end position="329"/>
    </location>
</feature>
<feature type="transmembrane region" description="Helical" evidence="25">
    <location>
        <begin position="170"/>
        <end position="191"/>
    </location>
</feature>
<comment type="subcellular location">
    <subcellularLocation>
        <location evidence="2">Cell membrane</location>
        <topology evidence="2">Multi-pass membrane protein</topology>
    </subcellularLocation>
</comment>
<evidence type="ECO:0000256" key="11">
    <source>
        <dbReference type="ARBA" id="ARBA00022692"/>
    </source>
</evidence>
<accession>A0ABV9RTP0</accession>
<comment type="similarity">
    <text evidence="5">Belongs to the CDS family.</text>
</comment>
<feature type="compositionally biased region" description="Low complexity" evidence="24">
    <location>
        <begin position="13"/>
        <end position="26"/>
    </location>
</feature>
<evidence type="ECO:0000256" key="18">
    <source>
        <dbReference type="ARBA" id="ARBA00029893"/>
    </source>
</evidence>
<evidence type="ECO:0000256" key="7">
    <source>
        <dbReference type="ARBA" id="ARBA00019373"/>
    </source>
</evidence>
<protein>
    <recommendedName>
        <fullName evidence="7">Phosphatidate cytidylyltransferase</fullName>
        <ecNumber evidence="6">2.7.7.41</ecNumber>
    </recommendedName>
    <alternativeName>
        <fullName evidence="20">CDP-DAG synthase</fullName>
    </alternativeName>
    <alternativeName>
        <fullName evidence="22">CDP-DG synthase</fullName>
    </alternativeName>
    <alternativeName>
        <fullName evidence="18">CDP-diacylglycerol synthase</fullName>
    </alternativeName>
    <alternativeName>
        <fullName evidence="21">CDP-diglyceride pyrophosphorylase</fullName>
    </alternativeName>
    <alternativeName>
        <fullName evidence="23">CDP-diglyceride synthase</fullName>
    </alternativeName>
    <alternativeName>
        <fullName evidence="19">CTP:phosphatidate cytidylyltransferase</fullName>
    </alternativeName>
</protein>
<evidence type="ECO:0000256" key="10">
    <source>
        <dbReference type="ARBA" id="ARBA00022679"/>
    </source>
</evidence>
<evidence type="ECO:0000256" key="1">
    <source>
        <dbReference type="ARBA" id="ARBA00001698"/>
    </source>
</evidence>
<keyword evidence="11 25" id="KW-0812">Transmembrane</keyword>
<feature type="transmembrane region" description="Helical" evidence="25">
    <location>
        <begin position="261"/>
        <end position="281"/>
    </location>
</feature>
<dbReference type="Pfam" id="PF01148">
    <property type="entry name" value="CTP_transf_1"/>
    <property type="match status" value="1"/>
</dbReference>
<evidence type="ECO:0000256" key="9">
    <source>
        <dbReference type="ARBA" id="ARBA00022516"/>
    </source>
</evidence>
<evidence type="ECO:0000256" key="19">
    <source>
        <dbReference type="ARBA" id="ARBA00031825"/>
    </source>
</evidence>
<evidence type="ECO:0000256" key="20">
    <source>
        <dbReference type="ARBA" id="ARBA00032253"/>
    </source>
</evidence>
<evidence type="ECO:0000256" key="16">
    <source>
        <dbReference type="ARBA" id="ARBA00023209"/>
    </source>
</evidence>
<evidence type="ECO:0000256" key="13">
    <source>
        <dbReference type="ARBA" id="ARBA00022989"/>
    </source>
</evidence>
<comment type="pathway">
    <text evidence="4">Lipid metabolism.</text>
</comment>
<reference evidence="27" key="1">
    <citation type="journal article" date="2019" name="Int. J. Syst. Evol. Microbiol.">
        <title>The Global Catalogue of Microorganisms (GCM) 10K type strain sequencing project: providing services to taxonomists for standard genome sequencing and annotation.</title>
        <authorList>
            <consortium name="The Broad Institute Genomics Platform"/>
            <consortium name="The Broad Institute Genome Sequencing Center for Infectious Disease"/>
            <person name="Wu L."/>
            <person name="Ma J."/>
        </authorList>
    </citation>
    <scope>NUCLEOTIDE SEQUENCE [LARGE SCALE GENOMIC DNA]</scope>
    <source>
        <strain evidence="27">CCUG 50347</strain>
    </source>
</reference>
<evidence type="ECO:0000256" key="22">
    <source>
        <dbReference type="ARBA" id="ARBA00032743"/>
    </source>
</evidence>
<comment type="pathway">
    <text evidence="3">Phospholipid metabolism; CDP-diacylglycerol biosynthesis; CDP-diacylglycerol from sn-glycerol 3-phosphate: step 3/3.</text>
</comment>
<name>A0ABV9RTP0_9PSEU</name>
<organism evidence="26 27">
    <name type="scientific">Actinomycetospora chibensis</name>
    <dbReference type="NCBI Taxonomy" id="663606"/>
    <lineage>
        <taxon>Bacteria</taxon>
        <taxon>Bacillati</taxon>
        <taxon>Actinomycetota</taxon>
        <taxon>Actinomycetes</taxon>
        <taxon>Pseudonocardiales</taxon>
        <taxon>Pseudonocardiaceae</taxon>
        <taxon>Actinomycetospora</taxon>
    </lineage>
</organism>
<dbReference type="PANTHER" id="PTHR46382">
    <property type="entry name" value="PHOSPHATIDATE CYTIDYLYLTRANSFERASE"/>
    <property type="match status" value="1"/>
</dbReference>
<evidence type="ECO:0000256" key="12">
    <source>
        <dbReference type="ARBA" id="ARBA00022695"/>
    </source>
</evidence>
<dbReference type="Proteomes" id="UP001595909">
    <property type="component" value="Unassembled WGS sequence"/>
</dbReference>
<evidence type="ECO:0000256" key="25">
    <source>
        <dbReference type="SAM" id="Phobius"/>
    </source>
</evidence>
<keyword evidence="9" id="KW-0444">Lipid biosynthesis</keyword>
<feature type="transmembrane region" description="Helical" evidence="25">
    <location>
        <begin position="91"/>
        <end position="110"/>
    </location>
</feature>
<comment type="catalytic activity">
    <reaction evidence="1">
        <text>a 1,2-diacyl-sn-glycero-3-phosphate + CTP + H(+) = a CDP-1,2-diacyl-sn-glycerol + diphosphate</text>
        <dbReference type="Rhea" id="RHEA:16229"/>
        <dbReference type="ChEBI" id="CHEBI:15378"/>
        <dbReference type="ChEBI" id="CHEBI:33019"/>
        <dbReference type="ChEBI" id="CHEBI:37563"/>
        <dbReference type="ChEBI" id="CHEBI:58332"/>
        <dbReference type="ChEBI" id="CHEBI:58608"/>
        <dbReference type="EC" id="2.7.7.41"/>
    </reaction>
</comment>
<keyword evidence="8" id="KW-1003">Cell membrane</keyword>
<dbReference type="PANTHER" id="PTHR46382:SF1">
    <property type="entry name" value="PHOSPHATIDATE CYTIDYLYLTRANSFERASE"/>
    <property type="match status" value="1"/>
</dbReference>
<evidence type="ECO:0000256" key="21">
    <source>
        <dbReference type="ARBA" id="ARBA00032396"/>
    </source>
</evidence>
<keyword evidence="15 25" id="KW-0472">Membrane</keyword>
<evidence type="ECO:0000256" key="14">
    <source>
        <dbReference type="ARBA" id="ARBA00023098"/>
    </source>
</evidence>
<proteinExistence type="inferred from homology"/>
<keyword evidence="14" id="KW-0443">Lipid metabolism</keyword>
<evidence type="ECO:0000256" key="23">
    <source>
        <dbReference type="ARBA" id="ARBA00033406"/>
    </source>
</evidence>
<keyword evidence="13 25" id="KW-1133">Transmembrane helix</keyword>